<dbReference type="Proteomes" id="UP000835052">
    <property type="component" value="Unassembled WGS sequence"/>
</dbReference>
<evidence type="ECO:0000313" key="2">
    <source>
        <dbReference type="EMBL" id="CAD6191414.1"/>
    </source>
</evidence>
<accession>A0A8S1H769</accession>
<sequence>MFRKNNDREERKKAKEQDKKYVEYRINQVLREIKPQSKAFDMKKFDESFPREKRKINHSEVEFGELMHEYLVLRPDPRFATWFGKRDTKRAEAKKPTLSAITKKIGKTSKAPSGGQAGKKNNYEKELQANLALQDEFNEDEDVDRQRIKEAYKFMDAEDIEGKVKNLYNAIGEGGEFFWKCGDDASKNDVHGGVGGGNSESEKEKEKEPEEDEYADSETFTKPSRTVMTTRLCDSAEDPLEKKGALAESRGDDDAAPSRTVMATRLCDSAKEVSESHGDDDAACDSAKEYVNKDPSVVVLLNPFERTIFEPWGPLPQLYNDLKYFNERKLLLGNTLESVVRSNVFTGERKNKATARQVKFHETATAMEYVIESNPLQKSNTIKEPLGNPVRE</sequence>
<dbReference type="AlphaFoldDB" id="A0A8S1H769"/>
<gene>
    <name evidence="2" type="ORF">CAUJ_LOCUS7333</name>
</gene>
<dbReference type="OrthoDB" id="5824153at2759"/>
<name>A0A8S1H769_9PELO</name>
<feature type="region of interest" description="Disordered" evidence="1">
    <location>
        <begin position="189"/>
        <end position="258"/>
    </location>
</feature>
<dbReference type="EMBL" id="CAJGYM010000021">
    <property type="protein sequence ID" value="CAD6191414.1"/>
    <property type="molecule type" value="Genomic_DNA"/>
</dbReference>
<comment type="caution">
    <text evidence="2">The sequence shown here is derived from an EMBL/GenBank/DDBJ whole genome shotgun (WGS) entry which is preliminary data.</text>
</comment>
<protein>
    <submittedName>
        <fullName evidence="2">Uncharacterized protein</fullName>
    </submittedName>
</protein>
<keyword evidence="3" id="KW-1185">Reference proteome</keyword>
<reference evidence="2" key="1">
    <citation type="submission" date="2020-10" db="EMBL/GenBank/DDBJ databases">
        <authorList>
            <person name="Kikuchi T."/>
        </authorList>
    </citation>
    <scope>NUCLEOTIDE SEQUENCE</scope>
    <source>
        <strain evidence="2">NKZ352</strain>
    </source>
</reference>
<organism evidence="2 3">
    <name type="scientific">Caenorhabditis auriculariae</name>
    <dbReference type="NCBI Taxonomy" id="2777116"/>
    <lineage>
        <taxon>Eukaryota</taxon>
        <taxon>Metazoa</taxon>
        <taxon>Ecdysozoa</taxon>
        <taxon>Nematoda</taxon>
        <taxon>Chromadorea</taxon>
        <taxon>Rhabditida</taxon>
        <taxon>Rhabditina</taxon>
        <taxon>Rhabditomorpha</taxon>
        <taxon>Rhabditoidea</taxon>
        <taxon>Rhabditidae</taxon>
        <taxon>Peloderinae</taxon>
        <taxon>Caenorhabditis</taxon>
    </lineage>
</organism>
<evidence type="ECO:0000313" key="3">
    <source>
        <dbReference type="Proteomes" id="UP000835052"/>
    </source>
</evidence>
<proteinExistence type="predicted"/>
<evidence type="ECO:0000256" key="1">
    <source>
        <dbReference type="SAM" id="MobiDB-lite"/>
    </source>
</evidence>
<feature type="compositionally biased region" description="Polar residues" evidence="1">
    <location>
        <begin position="220"/>
        <end position="229"/>
    </location>
</feature>
<feature type="compositionally biased region" description="Basic and acidic residues" evidence="1">
    <location>
        <begin position="239"/>
        <end position="253"/>
    </location>
</feature>